<evidence type="ECO:0000313" key="2">
    <source>
        <dbReference type="EMBL" id="CAB9507296.1"/>
    </source>
</evidence>
<protein>
    <submittedName>
        <fullName evidence="2">Uncharacterized protein</fullName>
    </submittedName>
</protein>
<name>A0A9N8HAL1_9STRA</name>
<feature type="region of interest" description="Disordered" evidence="1">
    <location>
        <begin position="75"/>
        <end position="99"/>
    </location>
</feature>
<reference evidence="2" key="1">
    <citation type="submission" date="2020-06" db="EMBL/GenBank/DDBJ databases">
        <authorList>
            <consortium name="Plant Systems Biology data submission"/>
        </authorList>
    </citation>
    <scope>NUCLEOTIDE SEQUENCE</scope>
    <source>
        <strain evidence="2">D6</strain>
    </source>
</reference>
<feature type="compositionally biased region" description="Low complexity" evidence="1">
    <location>
        <begin position="77"/>
        <end position="91"/>
    </location>
</feature>
<gene>
    <name evidence="2" type="ORF">SEMRO_300_G111730.1</name>
</gene>
<evidence type="ECO:0000313" key="3">
    <source>
        <dbReference type="Proteomes" id="UP001153069"/>
    </source>
</evidence>
<organism evidence="2 3">
    <name type="scientific">Seminavis robusta</name>
    <dbReference type="NCBI Taxonomy" id="568900"/>
    <lineage>
        <taxon>Eukaryota</taxon>
        <taxon>Sar</taxon>
        <taxon>Stramenopiles</taxon>
        <taxon>Ochrophyta</taxon>
        <taxon>Bacillariophyta</taxon>
        <taxon>Bacillariophyceae</taxon>
        <taxon>Bacillariophycidae</taxon>
        <taxon>Naviculales</taxon>
        <taxon>Naviculaceae</taxon>
        <taxon>Seminavis</taxon>
    </lineage>
</organism>
<feature type="region of interest" description="Disordered" evidence="1">
    <location>
        <begin position="1"/>
        <end position="32"/>
    </location>
</feature>
<sequence>MATSEEEYLIRAAGSSPSTRRRNMPGRQRNYSGGVLRQTSARELFRSVSNKSTELNDFFHSSLQQCSLFLTDSVRQTSSDESVASTTSSSSREIDDSMRRLSVSKEEINGIIDDDEAFRNLKRRLKQRGCVTSSMVHLSLHSCVKDIQESDDESAN</sequence>
<evidence type="ECO:0000256" key="1">
    <source>
        <dbReference type="SAM" id="MobiDB-lite"/>
    </source>
</evidence>
<proteinExistence type="predicted"/>
<dbReference type="Proteomes" id="UP001153069">
    <property type="component" value="Unassembled WGS sequence"/>
</dbReference>
<accession>A0A9N8HAL1</accession>
<dbReference type="EMBL" id="CAICTM010000299">
    <property type="protein sequence ID" value="CAB9507296.1"/>
    <property type="molecule type" value="Genomic_DNA"/>
</dbReference>
<keyword evidence="3" id="KW-1185">Reference proteome</keyword>
<dbReference type="AlphaFoldDB" id="A0A9N8HAL1"/>
<comment type="caution">
    <text evidence="2">The sequence shown here is derived from an EMBL/GenBank/DDBJ whole genome shotgun (WGS) entry which is preliminary data.</text>
</comment>